<evidence type="ECO:0000313" key="2">
    <source>
        <dbReference type="Proteomes" id="UP001606301"/>
    </source>
</evidence>
<proteinExistence type="predicted"/>
<evidence type="ECO:0000313" key="1">
    <source>
        <dbReference type="EMBL" id="MFG6443611.1"/>
    </source>
</evidence>
<sequence length="74" mass="8302">GLLWCEGGARVLKLVRLIKCLRNFSKVLDEVEKADQNLASLLPTKPSVLKAASELKDVEKRNFQKHLTAKQKAD</sequence>
<protein>
    <submittedName>
        <fullName evidence="1">Uncharacterized protein</fullName>
    </submittedName>
</protein>
<organism evidence="1 2">
    <name type="scientific">Pelomonas margarita</name>
    <dbReference type="NCBI Taxonomy" id="3299031"/>
    <lineage>
        <taxon>Bacteria</taxon>
        <taxon>Pseudomonadati</taxon>
        <taxon>Pseudomonadota</taxon>
        <taxon>Betaproteobacteria</taxon>
        <taxon>Burkholderiales</taxon>
        <taxon>Sphaerotilaceae</taxon>
        <taxon>Roseateles</taxon>
    </lineage>
</organism>
<name>A0ABW7FQK5_9BURK</name>
<dbReference type="EMBL" id="JBIGHW010000072">
    <property type="protein sequence ID" value="MFG6443611.1"/>
    <property type="molecule type" value="Genomic_DNA"/>
</dbReference>
<dbReference type="RefSeq" id="WP_394402446.1">
    <property type="nucleotide sequence ID" value="NZ_JBIGHW010000072.1"/>
</dbReference>
<dbReference type="Proteomes" id="UP001606301">
    <property type="component" value="Unassembled WGS sequence"/>
</dbReference>
<accession>A0ABW7FQK5</accession>
<feature type="non-terminal residue" evidence="1">
    <location>
        <position position="1"/>
    </location>
</feature>
<reference evidence="1 2" key="1">
    <citation type="submission" date="2024-08" db="EMBL/GenBank/DDBJ databases">
        <authorList>
            <person name="Lu H."/>
        </authorList>
    </citation>
    <scope>NUCLEOTIDE SEQUENCE [LARGE SCALE GENOMIC DNA]</scope>
    <source>
        <strain evidence="1 2">LKC17W</strain>
    </source>
</reference>
<comment type="caution">
    <text evidence="1">The sequence shown here is derived from an EMBL/GenBank/DDBJ whole genome shotgun (WGS) entry which is preliminary data.</text>
</comment>
<gene>
    <name evidence="1" type="ORF">ACG0Z3_23285</name>
</gene>
<keyword evidence="2" id="KW-1185">Reference proteome</keyword>